<keyword evidence="2" id="KW-0677">Repeat</keyword>
<dbReference type="PROSITE" id="PS50294">
    <property type="entry name" value="WD_REPEATS_REGION"/>
    <property type="match status" value="1"/>
</dbReference>
<dbReference type="SUPFAM" id="SSF50978">
    <property type="entry name" value="WD40 repeat-like"/>
    <property type="match status" value="1"/>
</dbReference>
<proteinExistence type="predicted"/>
<dbReference type="InterPro" id="IPR015943">
    <property type="entry name" value="WD40/YVTN_repeat-like_dom_sf"/>
</dbReference>
<dbReference type="PANTHER" id="PTHR46202:SF1">
    <property type="entry name" value="DNA EXCISION REPAIR PROTEIN ERCC-8"/>
    <property type="match status" value="1"/>
</dbReference>
<gene>
    <name evidence="5" type="ORF">ACHAW5_004802</name>
</gene>
<feature type="repeat" description="WD" evidence="3">
    <location>
        <begin position="178"/>
        <end position="206"/>
    </location>
</feature>
<evidence type="ECO:0000256" key="2">
    <source>
        <dbReference type="ARBA" id="ARBA00022737"/>
    </source>
</evidence>
<dbReference type="Gene3D" id="2.130.10.10">
    <property type="entry name" value="YVTN repeat-like/Quinoprotein amine dehydrogenase"/>
    <property type="match status" value="1"/>
</dbReference>
<protein>
    <submittedName>
        <fullName evidence="5">Uncharacterized protein</fullName>
    </submittedName>
</protein>
<reference evidence="5 6" key="1">
    <citation type="submission" date="2024-10" db="EMBL/GenBank/DDBJ databases">
        <title>Updated reference genomes for cyclostephanoid diatoms.</title>
        <authorList>
            <person name="Roberts W.R."/>
            <person name="Alverson A.J."/>
        </authorList>
    </citation>
    <scope>NUCLEOTIDE SEQUENCE [LARGE SCALE GENOMIC DNA]</scope>
    <source>
        <strain evidence="5 6">AJA276-08</strain>
    </source>
</reference>
<name>A0ABD3MKV1_9STRA</name>
<keyword evidence="6" id="KW-1185">Reference proteome</keyword>
<feature type="repeat" description="WD" evidence="3">
    <location>
        <begin position="248"/>
        <end position="289"/>
    </location>
</feature>
<evidence type="ECO:0000313" key="6">
    <source>
        <dbReference type="Proteomes" id="UP001530315"/>
    </source>
</evidence>
<sequence length="490" mass="51163">MVATAARRLRPIARSVPGATSSSGARDYDDDDDVVVDACGVPAGHRHPIAGVHWYPGDVRGSFVSVSMSGEVLVWDATSFVPAFATNVRTHHSTAAAAAVDGGRGRRSTVADVRCTDVPKTPEGCPNGTALLALGIGEGIGGVGGGVRLCDAFRGGTATHELTIGGVDVGGGGGGGGVNAVAWDPRHPFRLASGDDDGAVRLWDVRKAGRAGCVGVLDRHRGGNDDDDDYGGKFSTNAPSSRRRTRGAESHSGPVAAVTFSPDGDEVVTSGLDGVIRHWDLRPESCFVSSVVALGKGGREGGIVVGDPSVAVGGRLLPTRFASEGRVKPPPGSANRRRRRRRHNLAIIQPGSRTTATLVSTANDGTNSSRGRIVGYSLYGTRGKEPGGCPSFVLGGHLAEISCLVPIVGIWGDAEVGGRRDAATSNQVNFLTGGMDGMILSWGGSHASRVHDVDYHRVIDRRSFRGYASNRHRSPSTHEVNPYFEDVDTW</sequence>
<dbReference type="InterPro" id="IPR019775">
    <property type="entry name" value="WD40_repeat_CS"/>
</dbReference>
<dbReference type="PROSITE" id="PS50082">
    <property type="entry name" value="WD_REPEATS_2"/>
    <property type="match status" value="2"/>
</dbReference>
<dbReference type="Proteomes" id="UP001530315">
    <property type="component" value="Unassembled WGS sequence"/>
</dbReference>
<feature type="region of interest" description="Disordered" evidence="4">
    <location>
        <begin position="321"/>
        <end position="342"/>
    </location>
</feature>
<comment type="caution">
    <text evidence="5">The sequence shown here is derived from an EMBL/GenBank/DDBJ whole genome shotgun (WGS) entry which is preliminary data.</text>
</comment>
<keyword evidence="1 3" id="KW-0853">WD repeat</keyword>
<dbReference type="Pfam" id="PF00400">
    <property type="entry name" value="WD40"/>
    <property type="match status" value="2"/>
</dbReference>
<dbReference type="AlphaFoldDB" id="A0ABD3MKV1"/>
<dbReference type="InterPro" id="IPR001680">
    <property type="entry name" value="WD40_rpt"/>
</dbReference>
<feature type="region of interest" description="Disordered" evidence="4">
    <location>
        <begin position="222"/>
        <end position="263"/>
    </location>
</feature>
<dbReference type="SMART" id="SM00320">
    <property type="entry name" value="WD40"/>
    <property type="match status" value="3"/>
</dbReference>
<evidence type="ECO:0000256" key="3">
    <source>
        <dbReference type="PROSITE-ProRule" id="PRU00221"/>
    </source>
</evidence>
<dbReference type="EMBL" id="JALLAZ020001770">
    <property type="protein sequence ID" value="KAL3764538.1"/>
    <property type="molecule type" value="Genomic_DNA"/>
</dbReference>
<dbReference type="PROSITE" id="PS00678">
    <property type="entry name" value="WD_REPEATS_1"/>
    <property type="match status" value="1"/>
</dbReference>
<organism evidence="5 6">
    <name type="scientific">Stephanodiscus triporus</name>
    <dbReference type="NCBI Taxonomy" id="2934178"/>
    <lineage>
        <taxon>Eukaryota</taxon>
        <taxon>Sar</taxon>
        <taxon>Stramenopiles</taxon>
        <taxon>Ochrophyta</taxon>
        <taxon>Bacillariophyta</taxon>
        <taxon>Coscinodiscophyceae</taxon>
        <taxon>Thalassiosirophycidae</taxon>
        <taxon>Stephanodiscales</taxon>
        <taxon>Stephanodiscaceae</taxon>
        <taxon>Stephanodiscus</taxon>
    </lineage>
</organism>
<accession>A0ABD3MKV1</accession>
<evidence type="ECO:0000256" key="1">
    <source>
        <dbReference type="ARBA" id="ARBA00022574"/>
    </source>
</evidence>
<evidence type="ECO:0000313" key="5">
    <source>
        <dbReference type="EMBL" id="KAL3764538.1"/>
    </source>
</evidence>
<dbReference type="InterPro" id="IPR036322">
    <property type="entry name" value="WD40_repeat_dom_sf"/>
</dbReference>
<dbReference type="PANTHER" id="PTHR46202">
    <property type="entry name" value="DNA EXCISION REPAIR PROTEIN ERCC-8"/>
    <property type="match status" value="1"/>
</dbReference>
<evidence type="ECO:0000256" key="4">
    <source>
        <dbReference type="SAM" id="MobiDB-lite"/>
    </source>
</evidence>
<dbReference type="InterPro" id="IPR042238">
    <property type="entry name" value="Rad28/ERCC8/Ckn1/ATCSA-1"/>
</dbReference>